<name>A0A0C2WG97_AMAMK</name>
<evidence type="ECO:0000313" key="1">
    <source>
        <dbReference type="EMBL" id="KIL55636.1"/>
    </source>
</evidence>
<proteinExistence type="predicted"/>
<gene>
    <name evidence="1" type="ORF">M378DRAFT_173437</name>
</gene>
<protein>
    <submittedName>
        <fullName evidence="1">Uncharacterized protein</fullName>
    </submittedName>
</protein>
<reference evidence="1 2" key="1">
    <citation type="submission" date="2014-04" db="EMBL/GenBank/DDBJ databases">
        <title>Evolutionary Origins and Diversification of the Mycorrhizal Mutualists.</title>
        <authorList>
            <consortium name="DOE Joint Genome Institute"/>
            <consortium name="Mycorrhizal Genomics Consortium"/>
            <person name="Kohler A."/>
            <person name="Kuo A."/>
            <person name="Nagy L.G."/>
            <person name="Floudas D."/>
            <person name="Copeland A."/>
            <person name="Barry K.W."/>
            <person name="Cichocki N."/>
            <person name="Veneault-Fourrey C."/>
            <person name="LaButti K."/>
            <person name="Lindquist E.A."/>
            <person name="Lipzen A."/>
            <person name="Lundell T."/>
            <person name="Morin E."/>
            <person name="Murat C."/>
            <person name="Riley R."/>
            <person name="Ohm R."/>
            <person name="Sun H."/>
            <person name="Tunlid A."/>
            <person name="Henrissat B."/>
            <person name="Grigoriev I.V."/>
            <person name="Hibbett D.S."/>
            <person name="Martin F."/>
        </authorList>
    </citation>
    <scope>NUCLEOTIDE SEQUENCE [LARGE SCALE GENOMIC DNA]</scope>
    <source>
        <strain evidence="1 2">Koide BX008</strain>
    </source>
</reference>
<dbReference type="EMBL" id="KN818490">
    <property type="protein sequence ID" value="KIL55636.1"/>
    <property type="molecule type" value="Genomic_DNA"/>
</dbReference>
<accession>A0A0C2WG97</accession>
<keyword evidence="2" id="KW-1185">Reference proteome</keyword>
<dbReference type="InParanoid" id="A0A0C2WG97"/>
<sequence length="130" mass="14502">MPTSPAALDSRGKVVRRLGDSDNSVLELNEEESHMFRLVWFRWQRTGSAADALYTGGNPRDGEVNKSVIVSPFPNSLMYQLHRHVLPCGLYPTDGWPMSIIVGSSAGRRVLARQSLSTARENFCVILVER</sequence>
<evidence type="ECO:0000313" key="2">
    <source>
        <dbReference type="Proteomes" id="UP000054549"/>
    </source>
</evidence>
<dbReference type="Proteomes" id="UP000054549">
    <property type="component" value="Unassembled WGS sequence"/>
</dbReference>
<organism evidence="1 2">
    <name type="scientific">Amanita muscaria (strain Koide BX008)</name>
    <dbReference type="NCBI Taxonomy" id="946122"/>
    <lineage>
        <taxon>Eukaryota</taxon>
        <taxon>Fungi</taxon>
        <taxon>Dikarya</taxon>
        <taxon>Basidiomycota</taxon>
        <taxon>Agaricomycotina</taxon>
        <taxon>Agaricomycetes</taxon>
        <taxon>Agaricomycetidae</taxon>
        <taxon>Agaricales</taxon>
        <taxon>Pluteineae</taxon>
        <taxon>Amanitaceae</taxon>
        <taxon>Amanita</taxon>
    </lineage>
</organism>
<dbReference type="HOGENOM" id="CLU_1937592_0_0_1"/>
<dbReference type="AlphaFoldDB" id="A0A0C2WG97"/>